<reference evidence="3" key="1">
    <citation type="journal article" date="2019" name="Int. J. Syst. Evol. Microbiol.">
        <title>The Global Catalogue of Microorganisms (GCM) 10K type strain sequencing project: providing services to taxonomists for standard genome sequencing and annotation.</title>
        <authorList>
            <consortium name="The Broad Institute Genomics Platform"/>
            <consortium name="The Broad Institute Genome Sequencing Center for Infectious Disease"/>
            <person name="Wu L."/>
            <person name="Ma J."/>
        </authorList>
    </citation>
    <scope>NUCLEOTIDE SEQUENCE [LARGE SCALE GENOMIC DNA]</scope>
    <source>
        <strain evidence="3">KACC 13778</strain>
    </source>
</reference>
<proteinExistence type="predicted"/>
<dbReference type="RefSeq" id="WP_345173387.1">
    <property type="nucleotide sequence ID" value="NZ_BAABFQ010000005.1"/>
</dbReference>
<dbReference type="EMBL" id="JBHSMD010000006">
    <property type="protein sequence ID" value="MFC5495297.1"/>
    <property type="molecule type" value="Genomic_DNA"/>
</dbReference>
<keyword evidence="3" id="KW-1185">Reference proteome</keyword>
<evidence type="ECO:0008006" key="4">
    <source>
        <dbReference type="Google" id="ProtNLM"/>
    </source>
</evidence>
<comment type="caution">
    <text evidence="2">The sequence shown here is derived from an EMBL/GenBank/DDBJ whole genome shotgun (WGS) entry which is preliminary data.</text>
</comment>
<evidence type="ECO:0000313" key="2">
    <source>
        <dbReference type="EMBL" id="MFC5495297.1"/>
    </source>
</evidence>
<evidence type="ECO:0000256" key="1">
    <source>
        <dbReference type="SAM" id="MobiDB-lite"/>
    </source>
</evidence>
<dbReference type="PROSITE" id="PS51257">
    <property type="entry name" value="PROKAR_LIPOPROTEIN"/>
    <property type="match status" value="1"/>
</dbReference>
<name>A0ABW0N5R8_9ACTN</name>
<dbReference type="Proteomes" id="UP001595956">
    <property type="component" value="Unassembled WGS sequence"/>
</dbReference>
<feature type="region of interest" description="Disordered" evidence="1">
    <location>
        <begin position="204"/>
        <end position="224"/>
    </location>
</feature>
<protein>
    <recommendedName>
        <fullName evidence="4">DUF4352 domain-containing protein</fullName>
    </recommendedName>
</protein>
<gene>
    <name evidence="2" type="ORF">ACFPKY_19450</name>
</gene>
<accession>A0ABW0N5R8</accession>
<organism evidence="2 3">
    <name type="scientific">Nocardioides caricicola</name>
    <dbReference type="NCBI Taxonomy" id="634770"/>
    <lineage>
        <taxon>Bacteria</taxon>
        <taxon>Bacillati</taxon>
        <taxon>Actinomycetota</taxon>
        <taxon>Actinomycetes</taxon>
        <taxon>Propionibacteriales</taxon>
        <taxon>Nocardioidaceae</taxon>
        <taxon>Nocardioides</taxon>
    </lineage>
</organism>
<evidence type="ECO:0000313" key="3">
    <source>
        <dbReference type="Proteomes" id="UP001595956"/>
    </source>
</evidence>
<sequence>MKAPAIGLAVCAVLVLGGCTDDGGSDSADPSPSATVATSATPYLPVPAGVTLTPPGSQLSVGDAAVVAYEPRQEQVGALDITVTKLETTKIEAFSAWQLSDAQKASTPYYVRATIENVGESDLGGRPVPLYVVNEDDVLLEATPFASSFKPCPSTPFPDPFAPGDTAKVCLVYLAPDRGELEAVSFRPEETFNPITWTGEVEKYVAPKPDKPKKSKDSKKSEKP</sequence>